<organism evidence="9 10">
    <name type="scientific">Aeromonas eucrenophila</name>
    <dbReference type="NCBI Taxonomy" id="649"/>
    <lineage>
        <taxon>Bacteria</taxon>
        <taxon>Pseudomonadati</taxon>
        <taxon>Pseudomonadota</taxon>
        <taxon>Gammaproteobacteria</taxon>
        <taxon>Aeromonadales</taxon>
        <taxon>Aeromonadaceae</taxon>
        <taxon>Aeromonas</taxon>
    </lineage>
</organism>
<comment type="cofactor">
    <cofactor evidence="1">
        <name>Zn(2+)</name>
        <dbReference type="ChEBI" id="CHEBI:29105"/>
    </cofactor>
</comment>
<keyword evidence="7" id="KW-0732">Signal</keyword>
<evidence type="ECO:0000256" key="3">
    <source>
        <dbReference type="ARBA" id="ARBA00022723"/>
    </source>
</evidence>
<dbReference type="PRINTS" id="PR00933">
    <property type="entry name" value="BLYTICPTASE"/>
</dbReference>
<accession>A0ABW0Y657</accession>
<dbReference type="Proteomes" id="UP001596132">
    <property type="component" value="Unassembled WGS sequence"/>
</dbReference>
<sequence>MFKTTSPLLMLMLPTLAWAGDIHTPLVPGSFSQQQLGAIDTAEVPLDEAHFVYGEAAMAFDLHDFLLQQAPHLLPKEEIILHWSGITSLNPQLLLALMEASSRLISAPSKQAMAVPFANLVKAKGFDNQLELMARQLSERFYQARTRLQQAKQSPLPRGDAHRLALASLLDKAAQQQLTEQWQTLFGPDALTRSKASVADTPSQLATGQFQLPWRQGYSWKVNGAHSHSGSGYPYSSIDVSYDWPGWGGATYTVTAANSGTVTVFSRCQLRITAPNGWATNYYHMSGISVRSGDYVAADSPIGTYASNRNDALCEGGSSTGPHLHFSLLRNGVYQSLQGVRLSSYGINVGTSNYDDNCNRFWLHNSRNNQRLCAWQPVYNNGLD</sequence>
<evidence type="ECO:0000256" key="5">
    <source>
        <dbReference type="ARBA" id="ARBA00022833"/>
    </source>
</evidence>
<gene>
    <name evidence="9" type="ORF">ACFPVW_02955</name>
</gene>
<dbReference type="PANTHER" id="PTHR21666:SF288">
    <property type="entry name" value="CELL DIVISION PROTEIN YTFB"/>
    <property type="match status" value="1"/>
</dbReference>
<feature type="domain" description="M23ase beta-sheet core" evidence="8">
    <location>
        <begin position="253"/>
        <end position="334"/>
    </location>
</feature>
<dbReference type="GO" id="GO:0016787">
    <property type="term" value="F:hydrolase activity"/>
    <property type="evidence" value="ECO:0007669"/>
    <property type="project" value="UniProtKB-KW"/>
</dbReference>
<name>A0ABW0Y657_9GAMM</name>
<evidence type="ECO:0000256" key="1">
    <source>
        <dbReference type="ARBA" id="ARBA00001947"/>
    </source>
</evidence>
<evidence type="ECO:0000256" key="7">
    <source>
        <dbReference type="SAM" id="SignalP"/>
    </source>
</evidence>
<dbReference type="Gene3D" id="2.70.70.10">
    <property type="entry name" value="Glucose Permease (Domain IIA)"/>
    <property type="match status" value="1"/>
</dbReference>
<evidence type="ECO:0000256" key="4">
    <source>
        <dbReference type="ARBA" id="ARBA00022801"/>
    </source>
</evidence>
<evidence type="ECO:0000256" key="2">
    <source>
        <dbReference type="ARBA" id="ARBA00022670"/>
    </source>
</evidence>
<dbReference type="RefSeq" id="WP_042639781.1">
    <property type="nucleotide sequence ID" value="NZ_CDDF01000005.1"/>
</dbReference>
<dbReference type="InterPro" id="IPR050570">
    <property type="entry name" value="Cell_wall_metabolism_enzyme"/>
</dbReference>
<dbReference type="InterPro" id="IPR011055">
    <property type="entry name" value="Dup_hybrid_motif"/>
</dbReference>
<dbReference type="InterPro" id="IPR000841">
    <property type="entry name" value="Pept_M23A_Blytic"/>
</dbReference>
<dbReference type="InterPro" id="IPR016047">
    <property type="entry name" value="M23ase_b-sheet_dom"/>
</dbReference>
<protein>
    <submittedName>
        <fullName evidence="9">M23 family metallopeptidase</fullName>
        <ecNumber evidence="9">3.4.24.-</ecNumber>
    </submittedName>
</protein>
<dbReference type="EC" id="3.4.24.-" evidence="9"/>
<reference evidence="10" key="1">
    <citation type="journal article" date="2019" name="Int. J. Syst. Evol. Microbiol.">
        <title>The Global Catalogue of Microorganisms (GCM) 10K type strain sequencing project: providing services to taxonomists for standard genome sequencing and annotation.</title>
        <authorList>
            <consortium name="The Broad Institute Genomics Platform"/>
            <consortium name="The Broad Institute Genome Sequencing Center for Infectious Disease"/>
            <person name="Wu L."/>
            <person name="Ma J."/>
        </authorList>
    </citation>
    <scope>NUCLEOTIDE SEQUENCE [LARGE SCALE GENOMIC DNA]</scope>
    <source>
        <strain evidence="10">KCTC 15012</strain>
    </source>
</reference>
<dbReference type="PANTHER" id="PTHR21666">
    <property type="entry name" value="PEPTIDASE-RELATED"/>
    <property type="match status" value="1"/>
</dbReference>
<evidence type="ECO:0000313" key="9">
    <source>
        <dbReference type="EMBL" id="MFC5705055.1"/>
    </source>
</evidence>
<feature type="signal peptide" evidence="7">
    <location>
        <begin position="1"/>
        <end position="19"/>
    </location>
</feature>
<evidence type="ECO:0000313" key="10">
    <source>
        <dbReference type="Proteomes" id="UP001596132"/>
    </source>
</evidence>
<proteinExistence type="predicted"/>
<evidence type="ECO:0000256" key="6">
    <source>
        <dbReference type="ARBA" id="ARBA00023049"/>
    </source>
</evidence>
<keyword evidence="4 9" id="KW-0378">Hydrolase</keyword>
<comment type="caution">
    <text evidence="9">The sequence shown here is derived from an EMBL/GenBank/DDBJ whole genome shotgun (WGS) entry which is preliminary data.</text>
</comment>
<dbReference type="EMBL" id="JBHSPP010000005">
    <property type="protein sequence ID" value="MFC5705055.1"/>
    <property type="molecule type" value="Genomic_DNA"/>
</dbReference>
<keyword evidence="10" id="KW-1185">Reference proteome</keyword>
<feature type="chain" id="PRO_5045142328" evidence="7">
    <location>
        <begin position="20"/>
        <end position="384"/>
    </location>
</feature>
<dbReference type="CDD" id="cd12797">
    <property type="entry name" value="M23_peptidase"/>
    <property type="match status" value="1"/>
</dbReference>
<keyword evidence="5" id="KW-0862">Zinc</keyword>
<dbReference type="SUPFAM" id="SSF51261">
    <property type="entry name" value="Duplicated hybrid motif"/>
    <property type="match status" value="1"/>
</dbReference>
<dbReference type="Pfam" id="PF01551">
    <property type="entry name" value="Peptidase_M23"/>
    <property type="match status" value="1"/>
</dbReference>
<evidence type="ECO:0000259" key="8">
    <source>
        <dbReference type="Pfam" id="PF01551"/>
    </source>
</evidence>
<keyword evidence="2" id="KW-0645">Protease</keyword>
<keyword evidence="6" id="KW-0482">Metalloprotease</keyword>
<keyword evidence="3" id="KW-0479">Metal-binding</keyword>